<dbReference type="InterPro" id="IPR004932">
    <property type="entry name" value="Rer1"/>
</dbReference>
<sequence length="713" mass="80769">METTRPYALYEPPAGVPLKWAAHVRLTPELLEKLQQQQVQLTLQVGGVHGRNKKNGVLVVHSNGADDEEAEQYELLTFAEDPRVNHVCEFQRGSREQPDASGYSIHKTGVIQQKLMVQRILSTTEKTRVKDRQARSVRESRARSSKMLDEQPSTERKRQRTTFMSRSSSRDTAVEESKPSLVLPSALTTEMAGQIREIIEAGRPSESEEAPDVDNNDVTVKKVNKPETHEPSLFSSEDEGDGDTLGGATKEQEQHPQKEESKETRSNAPDESCAFLNETTLIMPDAGVPSPKTIATNKQKETIVEVSASPKAITSNQQKETKLDVSASPNVTTTKKQTSPKTADSVRSDEKEASKADAPFSQREEIEKIRKSVSASKSRAVLAPERKRARPRTKKQLPDISFLEPKVQEICKNLVSHIPRKAFSKCESSVTHCTAILDEDDHLKFIEQHEASLRDWELLDKAYSIEIIRTEGCELQRELAADPAKQQEWDAWIENAHKKKELCYLTRIIASLTSRPQRAPRGRKRRKMQTTGDASSIVEPPFIARVTASIGRKWQHFLDRSTIHVTARWVTALLLIALYLYRVFVLNAFHIVTYGLGIYLLNLFIGFLSPQIDADNDGPMLPSKQSEEFRPFQRRVPEFQFWYSTSKATVISLLMTLSSAFDVPVFWPILLVYFIALFTLTMKRQIQHMWKHNYVPWSHGKQVYKGKAAKSNK</sequence>
<dbReference type="Proteomes" id="UP001146120">
    <property type="component" value="Unassembled WGS sequence"/>
</dbReference>
<evidence type="ECO:0000256" key="7">
    <source>
        <dbReference type="SAM" id="Phobius"/>
    </source>
</evidence>
<protein>
    <recommendedName>
        <fullName evidence="10">Protein RER1</fullName>
    </recommendedName>
</protein>
<dbReference type="GO" id="GO:0006621">
    <property type="term" value="P:protein retention in ER lumen"/>
    <property type="evidence" value="ECO:0007669"/>
    <property type="project" value="TreeGrafter"/>
</dbReference>
<evidence type="ECO:0000256" key="4">
    <source>
        <dbReference type="ARBA" id="ARBA00022989"/>
    </source>
</evidence>
<reference evidence="8" key="1">
    <citation type="submission" date="2022-11" db="EMBL/GenBank/DDBJ databases">
        <authorList>
            <person name="Morgan W.R."/>
            <person name="Tartar A."/>
        </authorList>
    </citation>
    <scope>NUCLEOTIDE SEQUENCE</scope>
    <source>
        <strain evidence="8">ARSEF 373</strain>
    </source>
</reference>
<dbReference type="GO" id="GO:0000139">
    <property type="term" value="C:Golgi membrane"/>
    <property type="evidence" value="ECO:0007669"/>
    <property type="project" value="TreeGrafter"/>
</dbReference>
<feature type="region of interest" description="Disordered" evidence="6">
    <location>
        <begin position="201"/>
        <end position="394"/>
    </location>
</feature>
<organism evidence="8 9">
    <name type="scientific">Lagenidium giganteum</name>
    <dbReference type="NCBI Taxonomy" id="4803"/>
    <lineage>
        <taxon>Eukaryota</taxon>
        <taxon>Sar</taxon>
        <taxon>Stramenopiles</taxon>
        <taxon>Oomycota</taxon>
        <taxon>Peronosporomycetes</taxon>
        <taxon>Pythiales</taxon>
        <taxon>Pythiaceae</taxon>
    </lineage>
</organism>
<dbReference type="PANTHER" id="PTHR10743">
    <property type="entry name" value="PROTEIN RER1"/>
    <property type="match status" value="1"/>
</dbReference>
<name>A0AAV2YIG3_9STRA</name>
<evidence type="ECO:0000313" key="8">
    <source>
        <dbReference type="EMBL" id="DAZ92519.1"/>
    </source>
</evidence>
<evidence type="ECO:0000256" key="3">
    <source>
        <dbReference type="ARBA" id="ARBA00022692"/>
    </source>
</evidence>
<comment type="subcellular location">
    <subcellularLocation>
        <location evidence="1">Membrane</location>
        <topology evidence="1">Multi-pass membrane protein</topology>
    </subcellularLocation>
</comment>
<dbReference type="EMBL" id="DAKRPA010000435">
    <property type="protein sequence ID" value="DAZ92519.1"/>
    <property type="molecule type" value="Genomic_DNA"/>
</dbReference>
<dbReference type="GO" id="GO:0005783">
    <property type="term" value="C:endoplasmic reticulum"/>
    <property type="evidence" value="ECO:0007669"/>
    <property type="project" value="GOC"/>
</dbReference>
<keyword evidence="5 7" id="KW-0472">Membrane</keyword>
<feature type="transmembrane region" description="Helical" evidence="7">
    <location>
        <begin position="665"/>
        <end position="682"/>
    </location>
</feature>
<keyword evidence="3 7" id="KW-0812">Transmembrane</keyword>
<feature type="transmembrane region" description="Helical" evidence="7">
    <location>
        <begin position="591"/>
        <end position="612"/>
    </location>
</feature>
<evidence type="ECO:0000256" key="6">
    <source>
        <dbReference type="SAM" id="MobiDB-lite"/>
    </source>
</evidence>
<dbReference type="AlphaFoldDB" id="A0AAV2YIG3"/>
<feature type="transmembrane region" description="Helical" evidence="7">
    <location>
        <begin position="566"/>
        <end position="584"/>
    </location>
</feature>
<comment type="similarity">
    <text evidence="2">Belongs to the RER1 family.</text>
</comment>
<evidence type="ECO:0000256" key="2">
    <source>
        <dbReference type="ARBA" id="ARBA00006070"/>
    </source>
</evidence>
<evidence type="ECO:0000256" key="5">
    <source>
        <dbReference type="ARBA" id="ARBA00023136"/>
    </source>
</evidence>
<feature type="region of interest" description="Disordered" evidence="6">
    <location>
        <begin position="126"/>
        <end position="188"/>
    </location>
</feature>
<accession>A0AAV2YIG3</accession>
<feature type="compositionally biased region" description="Polar residues" evidence="6">
    <location>
        <begin position="327"/>
        <end position="342"/>
    </location>
</feature>
<feature type="compositionally biased region" description="Basic and acidic residues" evidence="6">
    <location>
        <begin position="126"/>
        <end position="156"/>
    </location>
</feature>
<feature type="compositionally biased region" description="Basic and acidic residues" evidence="6">
    <location>
        <begin position="168"/>
        <end position="178"/>
    </location>
</feature>
<keyword evidence="4 7" id="KW-1133">Transmembrane helix</keyword>
<dbReference type="Pfam" id="PF03248">
    <property type="entry name" value="Rer1"/>
    <property type="match status" value="1"/>
</dbReference>
<feature type="compositionally biased region" description="Basic and acidic residues" evidence="6">
    <location>
        <begin position="344"/>
        <end position="355"/>
    </location>
</feature>
<reference evidence="8" key="2">
    <citation type="journal article" date="2023" name="Microbiol Resour">
        <title>Decontamination and Annotation of the Draft Genome Sequence of the Oomycete Lagenidium giganteum ARSEF 373.</title>
        <authorList>
            <person name="Morgan W.R."/>
            <person name="Tartar A."/>
        </authorList>
    </citation>
    <scope>NUCLEOTIDE SEQUENCE</scope>
    <source>
        <strain evidence="8">ARSEF 373</strain>
    </source>
</reference>
<keyword evidence="9" id="KW-1185">Reference proteome</keyword>
<gene>
    <name evidence="8" type="ORF">N0F65_012749</name>
</gene>
<evidence type="ECO:0000256" key="1">
    <source>
        <dbReference type="ARBA" id="ARBA00004141"/>
    </source>
</evidence>
<comment type="caution">
    <text evidence="8">The sequence shown here is derived from an EMBL/GenBank/DDBJ whole genome shotgun (WGS) entry which is preliminary data.</text>
</comment>
<dbReference type="PANTHER" id="PTHR10743:SF0">
    <property type="entry name" value="PROTEIN RER1"/>
    <property type="match status" value="1"/>
</dbReference>
<dbReference type="GO" id="GO:0006890">
    <property type="term" value="P:retrograde vesicle-mediated transport, Golgi to endoplasmic reticulum"/>
    <property type="evidence" value="ECO:0007669"/>
    <property type="project" value="TreeGrafter"/>
</dbReference>
<evidence type="ECO:0008006" key="10">
    <source>
        <dbReference type="Google" id="ProtNLM"/>
    </source>
</evidence>
<proteinExistence type="inferred from homology"/>
<evidence type="ECO:0000313" key="9">
    <source>
        <dbReference type="Proteomes" id="UP001146120"/>
    </source>
</evidence>
<feature type="compositionally biased region" description="Basic and acidic residues" evidence="6">
    <location>
        <begin position="250"/>
        <end position="265"/>
    </location>
</feature>